<sequence length="113" mass="12478">QLNSAREVIFHVLAVISTDQARKFVMYGRATGHDLVWKGVRSLSALAAWNSPVSVGKSTKEDKWVKLVLGKFPAMVLLLGAIWFGYGCFLLLVSLSHRPLVTPPGEMVMVMVH</sequence>
<proteinExistence type="predicted"/>
<keyword evidence="1" id="KW-0472">Membrane</keyword>
<comment type="caution">
    <text evidence="2">The sequence shown here is derived from an EMBL/GenBank/DDBJ whole genome shotgun (WGS) entry which is preliminary data.</text>
</comment>
<dbReference type="EMBL" id="LXQA010034512">
    <property type="protein sequence ID" value="MCH97273.1"/>
    <property type="molecule type" value="Genomic_DNA"/>
</dbReference>
<keyword evidence="1" id="KW-0812">Transmembrane</keyword>
<evidence type="ECO:0000256" key="1">
    <source>
        <dbReference type="SAM" id="Phobius"/>
    </source>
</evidence>
<feature type="transmembrane region" description="Helical" evidence="1">
    <location>
        <begin position="72"/>
        <end position="93"/>
    </location>
</feature>
<name>A0A392NCJ1_9FABA</name>
<keyword evidence="1" id="KW-1133">Transmembrane helix</keyword>
<reference evidence="2 3" key="1">
    <citation type="journal article" date="2018" name="Front. Plant Sci.">
        <title>Red Clover (Trifolium pratense) and Zigzag Clover (T. medium) - A Picture of Genomic Similarities and Differences.</title>
        <authorList>
            <person name="Dluhosova J."/>
            <person name="Istvanek J."/>
            <person name="Nedelnik J."/>
            <person name="Repkova J."/>
        </authorList>
    </citation>
    <scope>NUCLEOTIDE SEQUENCE [LARGE SCALE GENOMIC DNA]</scope>
    <source>
        <strain evidence="3">cv. 10/8</strain>
        <tissue evidence="2">Leaf</tissue>
    </source>
</reference>
<dbReference type="AlphaFoldDB" id="A0A392NCJ1"/>
<protein>
    <submittedName>
        <fullName evidence="2">Uncharacterized protein</fullName>
    </submittedName>
</protein>
<dbReference type="Proteomes" id="UP000265520">
    <property type="component" value="Unassembled WGS sequence"/>
</dbReference>
<evidence type="ECO:0000313" key="3">
    <source>
        <dbReference type="Proteomes" id="UP000265520"/>
    </source>
</evidence>
<feature type="non-terminal residue" evidence="2">
    <location>
        <position position="1"/>
    </location>
</feature>
<gene>
    <name evidence="2" type="ORF">A2U01_0018266</name>
</gene>
<organism evidence="2 3">
    <name type="scientific">Trifolium medium</name>
    <dbReference type="NCBI Taxonomy" id="97028"/>
    <lineage>
        <taxon>Eukaryota</taxon>
        <taxon>Viridiplantae</taxon>
        <taxon>Streptophyta</taxon>
        <taxon>Embryophyta</taxon>
        <taxon>Tracheophyta</taxon>
        <taxon>Spermatophyta</taxon>
        <taxon>Magnoliopsida</taxon>
        <taxon>eudicotyledons</taxon>
        <taxon>Gunneridae</taxon>
        <taxon>Pentapetalae</taxon>
        <taxon>rosids</taxon>
        <taxon>fabids</taxon>
        <taxon>Fabales</taxon>
        <taxon>Fabaceae</taxon>
        <taxon>Papilionoideae</taxon>
        <taxon>50 kb inversion clade</taxon>
        <taxon>NPAAA clade</taxon>
        <taxon>Hologalegina</taxon>
        <taxon>IRL clade</taxon>
        <taxon>Trifolieae</taxon>
        <taxon>Trifolium</taxon>
    </lineage>
</organism>
<keyword evidence="3" id="KW-1185">Reference proteome</keyword>
<evidence type="ECO:0000313" key="2">
    <source>
        <dbReference type="EMBL" id="MCH97273.1"/>
    </source>
</evidence>
<accession>A0A392NCJ1</accession>